<feature type="compositionally biased region" description="Basic and acidic residues" evidence="1">
    <location>
        <begin position="126"/>
        <end position="139"/>
    </location>
</feature>
<feature type="compositionally biased region" description="Basic and acidic residues" evidence="1">
    <location>
        <begin position="652"/>
        <end position="663"/>
    </location>
</feature>
<feature type="compositionally biased region" description="Acidic residues" evidence="1">
    <location>
        <begin position="458"/>
        <end position="469"/>
    </location>
</feature>
<evidence type="ECO:0000256" key="1">
    <source>
        <dbReference type="SAM" id="MobiDB-lite"/>
    </source>
</evidence>
<feature type="compositionally biased region" description="Polar residues" evidence="1">
    <location>
        <begin position="634"/>
        <end position="646"/>
    </location>
</feature>
<reference evidence="2" key="2">
    <citation type="submission" date="2016-06" db="EMBL/GenBank/DDBJ databases">
        <title>The genome of a short-lived fish provides insights into sex chromosome evolution and the genetic control of aging.</title>
        <authorList>
            <person name="Reichwald K."/>
            <person name="Felder M."/>
            <person name="Petzold A."/>
            <person name="Koch P."/>
            <person name="Groth M."/>
            <person name="Platzer M."/>
        </authorList>
    </citation>
    <scope>NUCLEOTIDE SEQUENCE</scope>
    <source>
        <tissue evidence="2">Brain</tissue>
    </source>
</reference>
<feature type="compositionally biased region" description="Polar residues" evidence="1">
    <location>
        <begin position="51"/>
        <end position="64"/>
    </location>
</feature>
<feature type="compositionally biased region" description="Basic and acidic residues" evidence="1">
    <location>
        <begin position="318"/>
        <end position="357"/>
    </location>
</feature>
<feature type="region of interest" description="Disordered" evidence="1">
    <location>
        <begin position="201"/>
        <end position="611"/>
    </location>
</feature>
<evidence type="ECO:0000313" key="2">
    <source>
        <dbReference type="EMBL" id="SBP33041.1"/>
    </source>
</evidence>
<proteinExistence type="predicted"/>
<feature type="region of interest" description="Disordered" evidence="1">
    <location>
        <begin position="117"/>
        <end position="139"/>
    </location>
</feature>
<gene>
    <name evidence="2" type="primary">Nfu_g_1_011425</name>
</gene>
<feature type="region of interest" description="Disordered" evidence="1">
    <location>
        <begin position="154"/>
        <end position="187"/>
    </location>
</feature>
<reference evidence="2" key="1">
    <citation type="submission" date="2016-05" db="EMBL/GenBank/DDBJ databases">
        <authorList>
            <person name="Lavstsen T."/>
            <person name="Jespersen J.S."/>
        </authorList>
    </citation>
    <scope>NUCLEOTIDE SEQUENCE</scope>
    <source>
        <tissue evidence="2">Brain</tissue>
    </source>
</reference>
<accession>A0A1A7YS68</accession>
<feature type="region of interest" description="Disordered" evidence="1">
    <location>
        <begin position="51"/>
        <end position="71"/>
    </location>
</feature>
<dbReference type="AlphaFoldDB" id="A0A1A7YS68"/>
<feature type="region of interest" description="Disordered" evidence="1">
    <location>
        <begin position="634"/>
        <end position="738"/>
    </location>
</feature>
<feature type="compositionally biased region" description="Basic and acidic residues" evidence="1">
    <location>
        <begin position="482"/>
        <end position="505"/>
    </location>
</feature>
<feature type="compositionally biased region" description="Basic and acidic residues" evidence="1">
    <location>
        <begin position="391"/>
        <end position="400"/>
    </location>
</feature>
<feature type="compositionally biased region" description="Basic residues" evidence="1">
    <location>
        <begin position="706"/>
        <end position="716"/>
    </location>
</feature>
<dbReference type="EMBL" id="HADX01010809">
    <property type="protein sequence ID" value="SBP33041.1"/>
    <property type="molecule type" value="Transcribed_RNA"/>
</dbReference>
<feature type="compositionally biased region" description="Low complexity" evidence="1">
    <location>
        <begin position="540"/>
        <end position="553"/>
    </location>
</feature>
<feature type="compositionally biased region" description="Basic residues" evidence="1">
    <location>
        <begin position="379"/>
        <end position="390"/>
    </location>
</feature>
<feature type="compositionally biased region" description="Acidic residues" evidence="1">
    <location>
        <begin position="583"/>
        <end position="606"/>
    </location>
</feature>
<dbReference type="Gene3D" id="2.60.120.10">
    <property type="entry name" value="Jelly Rolls"/>
    <property type="match status" value="1"/>
</dbReference>
<protein>
    <submittedName>
        <fullName evidence="2">Uncharacterized protein</fullName>
    </submittedName>
</protein>
<name>A0A1A7YS68_9TELE</name>
<feature type="compositionally biased region" description="Pro residues" evidence="1">
    <location>
        <begin position="274"/>
        <end position="283"/>
    </location>
</feature>
<feature type="compositionally biased region" description="Acidic residues" evidence="1">
    <location>
        <begin position="284"/>
        <end position="295"/>
    </location>
</feature>
<feature type="region of interest" description="Disordered" evidence="1">
    <location>
        <begin position="786"/>
        <end position="815"/>
    </location>
</feature>
<dbReference type="InterPro" id="IPR014710">
    <property type="entry name" value="RmlC-like_jellyroll"/>
</dbReference>
<sequence>MEAKYPNLMRPRRKLCYISEKKSQFDQWEKTFTLDDVDKMFDDIAEQHPTTVLHQGSYSDSNQSDTERSPVLQRKCRGRQIATHIPIKEDFIDPVARPTDPQLDSYLNVPIKLHDPVETSSPIEQKTSKNDLEMPDSDHRRVMSPILLNSEDEMVEEPQKAPLPTQKSQCDGQVTEKRGNAADADDDDFLESSQNMVVQFKKSSHKGVAKDKDNTKPSVSAARKQPKPASAKMADAQPPAEKAAPAGKDMNAFLLKMKQAVLSNQTPARKSPVKSPPPAPPPIPEEDFLILEDDPPLYVTIPSRSGKKTRHQLNKTFGSEKEIPLEKGSKASPQEVEKAAGKRGTQADDEKVKKGTDDVCDGLTNPEDPPAGDPMERKMSKKEKRQRKKVSSKERSKEEELPVDGVDVETEKGFQKSKTKAAKYNKQIRSEDEEEILTSRNKTLKDRKRLQTPKAVMEEVEADVEEQSDGETAGNEDLGSCTEKEVLKPEENDSDKSGESSHEEVQALGKRRRKPTGQWWRISGSPEETEPPQPPKKSKQNNSIRAAPSAAAAKNRNVYRKRNQKPPAHTDSATGNRRKKEEQIEEVDEIGTAEAEQEIPDADLDQESSSPLVLTHRDVSLSSGVQIFQKVYNCSSTDKPSVTPTSPVAPKPAKDPLREAEPAKRRRKPPGSWWEVLPADDSEGVTTSSSQPQQLPPQEPKPQKEQKKKSKQRKAAPKIVNRSSEPPGGALVSPLKRLKPSKTVKDSLAAFKDILTSGVQTPAPAASRDADQNNSRVVMPCPAETFSVTPSTAAPDVGHHSHTQPTSQHRKHQSDNTLKAFMSGPSSVIEMENAEETDLPSRAQSLLSAADLCAPPLKPLTLHSKDKVNLADWFQTLWSTTAHEPATITPDQFQWFFHQDRALGIQVDLNSSCFCSGKILMGSYMKKPLWVDHSATTVFHLLTSSLSVTINGSVSHYKSGQAFSVECGQAYSIQNTLSQPAVLLFTRMLAESLD</sequence>
<organism evidence="2">
    <name type="scientific">Iconisemion striatum</name>
    <dbReference type="NCBI Taxonomy" id="60296"/>
    <lineage>
        <taxon>Eukaryota</taxon>
        <taxon>Metazoa</taxon>
        <taxon>Chordata</taxon>
        <taxon>Craniata</taxon>
        <taxon>Vertebrata</taxon>
        <taxon>Euteleostomi</taxon>
        <taxon>Actinopterygii</taxon>
        <taxon>Neopterygii</taxon>
        <taxon>Teleostei</taxon>
        <taxon>Neoteleostei</taxon>
        <taxon>Acanthomorphata</taxon>
        <taxon>Ovalentaria</taxon>
        <taxon>Atherinomorphae</taxon>
        <taxon>Cyprinodontiformes</taxon>
        <taxon>Nothobranchiidae</taxon>
        <taxon>Iconisemion</taxon>
    </lineage>
</organism>